<dbReference type="GO" id="GO:1990077">
    <property type="term" value="C:primosome complex"/>
    <property type="evidence" value="ECO:0007669"/>
    <property type="project" value="UniProtKB-KW"/>
</dbReference>
<keyword evidence="3 12" id="KW-0808">Transferase</keyword>
<keyword evidence="5 12" id="KW-0235">DNA replication</keyword>
<name>A0A0G0YGC0_9BACT</name>
<dbReference type="Proteomes" id="UP000033930">
    <property type="component" value="Unassembled WGS sequence"/>
</dbReference>
<dbReference type="Pfam" id="PF01807">
    <property type="entry name" value="Zn_ribbon_DnaG"/>
    <property type="match status" value="1"/>
</dbReference>
<dbReference type="InterPro" id="IPR034151">
    <property type="entry name" value="TOPRIM_DnaG_bac"/>
</dbReference>
<dbReference type="FunFam" id="3.90.980.10:FF:000001">
    <property type="entry name" value="DNA primase"/>
    <property type="match status" value="1"/>
</dbReference>
<dbReference type="SMART" id="SM00493">
    <property type="entry name" value="TOPRIM"/>
    <property type="match status" value="1"/>
</dbReference>
<keyword evidence="7 12" id="KW-0863">Zinc-finger</keyword>
<dbReference type="InterPro" id="IPR006171">
    <property type="entry name" value="TOPRIM_dom"/>
</dbReference>
<evidence type="ECO:0000313" key="17">
    <source>
        <dbReference type="Proteomes" id="UP000033930"/>
    </source>
</evidence>
<proteinExistence type="inferred from homology"/>
<keyword evidence="4 12" id="KW-0548">Nucleotidyltransferase</keyword>
<evidence type="ECO:0000256" key="1">
    <source>
        <dbReference type="ARBA" id="ARBA00022478"/>
    </source>
</evidence>
<evidence type="ECO:0000256" key="11">
    <source>
        <dbReference type="ARBA" id="ARBA00023163"/>
    </source>
</evidence>
<protein>
    <recommendedName>
        <fullName evidence="12 13">DNA primase</fullName>
        <ecNumber evidence="12">2.7.7.101</ecNumber>
    </recommendedName>
</protein>
<dbReference type="SUPFAM" id="SSF56731">
    <property type="entry name" value="DNA primase core"/>
    <property type="match status" value="1"/>
</dbReference>
<comment type="subunit">
    <text evidence="12">Monomer. Interacts with DnaB.</text>
</comment>
<dbReference type="EC" id="2.7.7.101" evidence="12"/>
<reference evidence="16 17" key="1">
    <citation type="journal article" date="2015" name="Nature">
        <title>rRNA introns, odd ribosomes, and small enigmatic genomes across a large radiation of phyla.</title>
        <authorList>
            <person name="Brown C.T."/>
            <person name="Hug L.A."/>
            <person name="Thomas B.C."/>
            <person name="Sharon I."/>
            <person name="Castelle C.J."/>
            <person name="Singh A."/>
            <person name="Wilkins M.J."/>
            <person name="Williams K.H."/>
            <person name="Banfield J.F."/>
        </authorList>
    </citation>
    <scope>NUCLEOTIDE SEQUENCE [LARGE SCALE GENOMIC DNA]</scope>
</reference>
<dbReference type="InterPro" id="IPR036977">
    <property type="entry name" value="DNA_primase_Znf_CHC2"/>
</dbReference>
<evidence type="ECO:0000256" key="8">
    <source>
        <dbReference type="ARBA" id="ARBA00022833"/>
    </source>
</evidence>
<keyword evidence="1 12" id="KW-0240">DNA-directed RNA polymerase</keyword>
<dbReference type="GO" id="GO:0000428">
    <property type="term" value="C:DNA-directed RNA polymerase complex"/>
    <property type="evidence" value="ECO:0007669"/>
    <property type="project" value="UniProtKB-KW"/>
</dbReference>
<evidence type="ECO:0000256" key="14">
    <source>
        <dbReference type="PIRSR" id="PIRSR002811-1"/>
    </source>
</evidence>
<evidence type="ECO:0000256" key="2">
    <source>
        <dbReference type="ARBA" id="ARBA00022515"/>
    </source>
</evidence>
<evidence type="ECO:0000256" key="5">
    <source>
        <dbReference type="ARBA" id="ARBA00022705"/>
    </source>
</evidence>
<gene>
    <name evidence="12" type="primary">dnaG</name>
    <name evidence="16" type="ORF">UU50_C0006G0015</name>
</gene>
<evidence type="ECO:0000256" key="12">
    <source>
        <dbReference type="HAMAP-Rule" id="MF_00974"/>
    </source>
</evidence>
<evidence type="ECO:0000313" key="16">
    <source>
        <dbReference type="EMBL" id="KKR99412.1"/>
    </source>
</evidence>
<evidence type="ECO:0000256" key="3">
    <source>
        <dbReference type="ARBA" id="ARBA00022679"/>
    </source>
</evidence>
<dbReference type="PATRIC" id="fig|1618983.3.peg.319"/>
<dbReference type="AlphaFoldDB" id="A0A0G0YGC0"/>
<dbReference type="GO" id="GO:0006269">
    <property type="term" value="P:DNA replication, synthesis of primer"/>
    <property type="evidence" value="ECO:0007669"/>
    <property type="project" value="UniProtKB-UniRule"/>
</dbReference>
<dbReference type="Gene3D" id="3.90.980.10">
    <property type="entry name" value="DNA primase, catalytic core, N-terminal domain"/>
    <property type="match status" value="1"/>
</dbReference>
<accession>A0A0G0YGC0</accession>
<keyword evidence="2 12" id="KW-0639">Primosome</keyword>
<sequence length="605" mass="69485">MLDPKDEIKQRLDVAEVIGRYLQLKPAGSGSFKTCCPFHAEKTPSFYVSIEKQIWHCFGCSKGGDLFSFLMEIEGIDFPRALEIAAQFAGVKLPERVIEPDKQEKEILFELHVVAQKLFTKILKDHERAKDAREYLKKRGITDELIDSFELGFAPEEWRMLTDFLRKRNYKDSDLIKSGLAKQTQAGDDLIDRFRNRILIPLFDAQGRIVGFTGRSLVETDKSGPKYLNSPETLIYNKRSILYGLHLAKAEIRRTKSVIIVEGNLDVIASHKAGVKQIVASSGTALTEIQLSILKKLTNTLIFCFDEDSAGYEAAKRGMDLAQSMGFDLRVIRITKDLGKDPDDVVQKDPLLWKALVEKPIHVMQYYFDKEFEKANMIDVSQKKQVTELLLSKIGLYTNAIEREHWLMHLADRTRLSIEMLRSQLSQVAKKELDLPKIQQNNGKPPTYSKIDRSIEFLLGLIIEDVAYISLLDQINEQIIQNENLKRIAKKVKLLYTSGEFAIDTPKPLFSILRERYSQEGQSDDINFIDTLLLQTERLKQEINEKQLREEIDSHLQILKEVPHKQSLLELERNIRQAELSGDKELARRLTDQYAQALQSLIHDH</sequence>
<dbReference type="Gene3D" id="3.90.580.10">
    <property type="entry name" value="Zinc finger, CHC2-type domain"/>
    <property type="match status" value="1"/>
</dbReference>
<dbReference type="SUPFAM" id="SSF57783">
    <property type="entry name" value="Zinc beta-ribbon"/>
    <property type="match status" value="1"/>
</dbReference>
<comment type="domain">
    <text evidence="12">Contains an N-terminal zinc-binding domain, a central core domain that contains the primase activity, and a C-terminal DnaB-binding domain.</text>
</comment>
<keyword evidence="8 12" id="KW-0862">Zinc</keyword>
<dbReference type="HAMAP" id="MF_00974">
    <property type="entry name" value="DNA_primase_DnaG"/>
    <property type="match status" value="1"/>
</dbReference>
<dbReference type="CDD" id="cd03364">
    <property type="entry name" value="TOPRIM_DnaG_primases"/>
    <property type="match status" value="1"/>
</dbReference>
<comment type="cofactor">
    <cofactor evidence="12 13 14">
        <name>Zn(2+)</name>
        <dbReference type="ChEBI" id="CHEBI:29105"/>
    </cofactor>
    <text evidence="12 13 14">Binds 1 zinc ion per monomer.</text>
</comment>
<evidence type="ECO:0000259" key="15">
    <source>
        <dbReference type="PROSITE" id="PS50880"/>
    </source>
</evidence>
<dbReference type="InterPro" id="IPR013264">
    <property type="entry name" value="DNAG_N"/>
</dbReference>
<dbReference type="InterPro" id="IPR037068">
    <property type="entry name" value="DNA_primase_core_N_sf"/>
</dbReference>
<dbReference type="InterPro" id="IPR030846">
    <property type="entry name" value="DnaG_bac"/>
</dbReference>
<dbReference type="Gene3D" id="3.40.1360.10">
    <property type="match status" value="1"/>
</dbReference>
<evidence type="ECO:0000256" key="6">
    <source>
        <dbReference type="ARBA" id="ARBA00022723"/>
    </source>
</evidence>
<dbReference type="InterPro" id="IPR002694">
    <property type="entry name" value="Znf_CHC2"/>
</dbReference>
<evidence type="ECO:0000256" key="9">
    <source>
        <dbReference type="ARBA" id="ARBA00022842"/>
    </source>
</evidence>
<organism evidence="16 17">
    <name type="scientific">Candidatus Uhrbacteria bacterium GW2011_GWC1_41_20</name>
    <dbReference type="NCBI Taxonomy" id="1618983"/>
    <lineage>
        <taxon>Bacteria</taxon>
        <taxon>Candidatus Uhriibacteriota</taxon>
    </lineage>
</organism>
<feature type="domain" description="Toprim" evidence="15">
    <location>
        <begin position="256"/>
        <end position="337"/>
    </location>
</feature>
<dbReference type="GO" id="GO:0005737">
    <property type="term" value="C:cytoplasm"/>
    <property type="evidence" value="ECO:0007669"/>
    <property type="project" value="TreeGrafter"/>
</dbReference>
<dbReference type="GO" id="GO:0003899">
    <property type="term" value="F:DNA-directed RNA polymerase activity"/>
    <property type="evidence" value="ECO:0007669"/>
    <property type="project" value="UniProtKB-UniRule"/>
</dbReference>
<evidence type="ECO:0000256" key="10">
    <source>
        <dbReference type="ARBA" id="ARBA00023125"/>
    </source>
</evidence>
<dbReference type="PANTHER" id="PTHR30313">
    <property type="entry name" value="DNA PRIMASE"/>
    <property type="match status" value="1"/>
</dbReference>
<evidence type="ECO:0000256" key="7">
    <source>
        <dbReference type="ARBA" id="ARBA00022771"/>
    </source>
</evidence>
<keyword evidence="9" id="KW-0460">Magnesium</keyword>
<evidence type="ECO:0000256" key="4">
    <source>
        <dbReference type="ARBA" id="ARBA00022695"/>
    </source>
</evidence>
<dbReference type="EMBL" id="LCAW01000006">
    <property type="protein sequence ID" value="KKR99412.1"/>
    <property type="molecule type" value="Genomic_DNA"/>
</dbReference>
<dbReference type="GO" id="GO:0008270">
    <property type="term" value="F:zinc ion binding"/>
    <property type="evidence" value="ECO:0007669"/>
    <property type="project" value="UniProtKB-UniRule"/>
</dbReference>
<dbReference type="PROSITE" id="PS50880">
    <property type="entry name" value="TOPRIM"/>
    <property type="match status" value="1"/>
</dbReference>
<dbReference type="PIRSF" id="PIRSF002811">
    <property type="entry name" value="DnaG"/>
    <property type="match status" value="1"/>
</dbReference>
<comment type="similarity">
    <text evidence="12 13">Belongs to the DnaG primase family.</text>
</comment>
<feature type="zinc finger region" description="CHC2-type" evidence="12 14">
    <location>
        <begin position="36"/>
        <end position="60"/>
    </location>
</feature>
<dbReference type="SMART" id="SM00400">
    <property type="entry name" value="ZnF_CHCC"/>
    <property type="match status" value="1"/>
</dbReference>
<dbReference type="NCBIfam" id="TIGR01391">
    <property type="entry name" value="dnaG"/>
    <property type="match status" value="1"/>
</dbReference>
<dbReference type="PANTHER" id="PTHR30313:SF2">
    <property type="entry name" value="DNA PRIMASE"/>
    <property type="match status" value="1"/>
</dbReference>
<comment type="function">
    <text evidence="12 13">RNA polymerase that catalyzes the synthesis of short RNA molecules used as primers for DNA polymerase during DNA replication.</text>
</comment>
<keyword evidence="6 12" id="KW-0479">Metal-binding</keyword>
<evidence type="ECO:0000256" key="13">
    <source>
        <dbReference type="PIRNR" id="PIRNR002811"/>
    </source>
</evidence>
<dbReference type="Pfam" id="PF13155">
    <property type="entry name" value="Toprim_2"/>
    <property type="match status" value="1"/>
</dbReference>
<dbReference type="Pfam" id="PF08275">
    <property type="entry name" value="DNAG_N"/>
    <property type="match status" value="1"/>
</dbReference>
<keyword evidence="11 12" id="KW-0804">Transcription</keyword>
<dbReference type="FunFam" id="3.90.580.10:FF:000001">
    <property type="entry name" value="DNA primase"/>
    <property type="match status" value="1"/>
</dbReference>
<comment type="catalytic activity">
    <reaction evidence="12">
        <text>ssDNA + n NTP = ssDNA/pppN(pN)n-1 hybrid + (n-1) diphosphate.</text>
        <dbReference type="EC" id="2.7.7.101"/>
    </reaction>
</comment>
<dbReference type="InterPro" id="IPR006295">
    <property type="entry name" value="DNA_primase_DnaG"/>
</dbReference>
<dbReference type="GO" id="GO:0003677">
    <property type="term" value="F:DNA binding"/>
    <property type="evidence" value="ECO:0007669"/>
    <property type="project" value="UniProtKB-KW"/>
</dbReference>
<comment type="caution">
    <text evidence="16">The sequence shown here is derived from an EMBL/GenBank/DDBJ whole genome shotgun (WGS) entry which is preliminary data.</text>
</comment>
<dbReference type="InterPro" id="IPR050219">
    <property type="entry name" value="DnaG_primase"/>
</dbReference>
<keyword evidence="10 12" id="KW-0238">DNA-binding</keyword>